<keyword evidence="3" id="KW-1185">Reference proteome</keyword>
<dbReference type="EMBL" id="JABBWG010000034">
    <property type="protein sequence ID" value="KAG1809328.1"/>
    <property type="molecule type" value="Genomic_DNA"/>
</dbReference>
<evidence type="ECO:0000313" key="2">
    <source>
        <dbReference type="EMBL" id="KAG1809328.1"/>
    </source>
</evidence>
<protein>
    <submittedName>
        <fullName evidence="2">Uncharacterized protein</fullName>
    </submittedName>
</protein>
<accession>A0A9P7E262</accession>
<dbReference type="Proteomes" id="UP000807769">
    <property type="component" value="Unassembled WGS sequence"/>
</dbReference>
<dbReference type="GeneID" id="64630609"/>
<keyword evidence="1" id="KW-0732">Signal</keyword>
<evidence type="ECO:0000256" key="1">
    <source>
        <dbReference type="SAM" id="SignalP"/>
    </source>
</evidence>
<feature type="chain" id="PRO_5040457740" evidence="1">
    <location>
        <begin position="22"/>
        <end position="72"/>
    </location>
</feature>
<reference evidence="2" key="1">
    <citation type="journal article" date="2020" name="New Phytol.">
        <title>Comparative genomics reveals dynamic genome evolution in host specialist ectomycorrhizal fungi.</title>
        <authorList>
            <person name="Lofgren L.A."/>
            <person name="Nguyen N.H."/>
            <person name="Vilgalys R."/>
            <person name="Ruytinx J."/>
            <person name="Liao H.L."/>
            <person name="Branco S."/>
            <person name="Kuo A."/>
            <person name="LaButti K."/>
            <person name="Lipzen A."/>
            <person name="Andreopoulos W."/>
            <person name="Pangilinan J."/>
            <person name="Riley R."/>
            <person name="Hundley H."/>
            <person name="Na H."/>
            <person name="Barry K."/>
            <person name="Grigoriev I.V."/>
            <person name="Stajich J.E."/>
            <person name="Kennedy P.G."/>
        </authorList>
    </citation>
    <scope>NUCLEOTIDE SEQUENCE</scope>
    <source>
        <strain evidence="2">MN1</strain>
    </source>
</reference>
<evidence type="ECO:0000313" key="3">
    <source>
        <dbReference type="Proteomes" id="UP000807769"/>
    </source>
</evidence>
<proteinExistence type="predicted"/>
<dbReference type="RefSeq" id="XP_041189154.1">
    <property type="nucleotide sequence ID" value="XM_041336592.1"/>
</dbReference>
<dbReference type="AlphaFoldDB" id="A0A9P7E262"/>
<sequence>NLSITFIITMAAVFLVDFMKSHPNLLVIYNGNVPCPICEGNGSVPHLPLLILVGEQCMLLKRVIGIPVTMTH</sequence>
<feature type="signal peptide" evidence="1">
    <location>
        <begin position="1"/>
        <end position="21"/>
    </location>
</feature>
<comment type="caution">
    <text evidence="2">The sequence shown here is derived from an EMBL/GenBank/DDBJ whole genome shotgun (WGS) entry which is preliminary data.</text>
</comment>
<gene>
    <name evidence="2" type="ORF">BJ212DRAFT_1379436</name>
</gene>
<feature type="non-terminal residue" evidence="2">
    <location>
        <position position="1"/>
    </location>
</feature>
<name>A0A9P7E262_9AGAM</name>
<organism evidence="2 3">
    <name type="scientific">Suillus subaureus</name>
    <dbReference type="NCBI Taxonomy" id="48587"/>
    <lineage>
        <taxon>Eukaryota</taxon>
        <taxon>Fungi</taxon>
        <taxon>Dikarya</taxon>
        <taxon>Basidiomycota</taxon>
        <taxon>Agaricomycotina</taxon>
        <taxon>Agaricomycetes</taxon>
        <taxon>Agaricomycetidae</taxon>
        <taxon>Boletales</taxon>
        <taxon>Suillineae</taxon>
        <taxon>Suillaceae</taxon>
        <taxon>Suillus</taxon>
    </lineage>
</organism>